<accession>A0AAV0WLB9</accession>
<gene>
    <name evidence="1" type="ORF">MEUPH1_LOCUS12343</name>
</gene>
<sequence length="350" mass="39975">MDSTESIHAVDPGFYHHFGLGLALKQHFKYSPIDNIEVIKVVIGIDGLPLAKSSSSQLWPILGYVRPLKNKVFPIGIYWGYEKPKDSNEFLRKFVDESKILTNCGITIDGITKQVQIDGFSLDAPAKSFILKIKGHSGFDSCTRCTVEGEYLKNRTCFPYSSTMIKRSHIDYINRNYEEHHVENSISILEELPINIISSFGLDYMHLTCLGIMRKLLHLWVAKGPLNVRLPSSVSKQLSSSLLSLRPFIPCEFSRKPRGLNDLNRFKATELRQILVYTGQVVFKNILNNNCYKHFMALSIAMNILLTSNMGNYVKYAQNLLYYFVQTFETLYGKHFMSFNVHGLVHISDE</sequence>
<organism evidence="1 2">
    <name type="scientific">Macrosiphum euphorbiae</name>
    <name type="common">potato aphid</name>
    <dbReference type="NCBI Taxonomy" id="13131"/>
    <lineage>
        <taxon>Eukaryota</taxon>
        <taxon>Metazoa</taxon>
        <taxon>Ecdysozoa</taxon>
        <taxon>Arthropoda</taxon>
        <taxon>Hexapoda</taxon>
        <taxon>Insecta</taxon>
        <taxon>Pterygota</taxon>
        <taxon>Neoptera</taxon>
        <taxon>Paraneoptera</taxon>
        <taxon>Hemiptera</taxon>
        <taxon>Sternorrhyncha</taxon>
        <taxon>Aphidomorpha</taxon>
        <taxon>Aphidoidea</taxon>
        <taxon>Aphididae</taxon>
        <taxon>Macrosiphini</taxon>
        <taxon>Macrosiphum</taxon>
    </lineage>
</organism>
<evidence type="ECO:0008006" key="3">
    <source>
        <dbReference type="Google" id="ProtNLM"/>
    </source>
</evidence>
<evidence type="ECO:0000313" key="2">
    <source>
        <dbReference type="Proteomes" id="UP001160148"/>
    </source>
</evidence>
<dbReference type="Proteomes" id="UP001160148">
    <property type="component" value="Unassembled WGS sequence"/>
</dbReference>
<dbReference type="AlphaFoldDB" id="A0AAV0WLB9"/>
<evidence type="ECO:0000313" key="1">
    <source>
        <dbReference type="EMBL" id="CAI6356626.1"/>
    </source>
</evidence>
<comment type="caution">
    <text evidence="1">The sequence shown here is derived from an EMBL/GenBank/DDBJ whole genome shotgun (WGS) entry which is preliminary data.</text>
</comment>
<keyword evidence="2" id="KW-1185">Reference proteome</keyword>
<dbReference type="EMBL" id="CARXXK010000002">
    <property type="protein sequence ID" value="CAI6356626.1"/>
    <property type="molecule type" value="Genomic_DNA"/>
</dbReference>
<name>A0AAV0WLB9_9HEMI</name>
<proteinExistence type="predicted"/>
<dbReference type="PANTHER" id="PTHR33053:SF9">
    <property type="entry name" value="AGAP000105-PA"/>
    <property type="match status" value="1"/>
</dbReference>
<reference evidence="1 2" key="1">
    <citation type="submission" date="2023-01" db="EMBL/GenBank/DDBJ databases">
        <authorList>
            <person name="Whitehead M."/>
        </authorList>
    </citation>
    <scope>NUCLEOTIDE SEQUENCE [LARGE SCALE GENOMIC DNA]</scope>
</reference>
<protein>
    <recommendedName>
        <fullName evidence="3">DUF4806 domain-containing protein</fullName>
    </recommendedName>
</protein>
<dbReference type="PANTHER" id="PTHR33053">
    <property type="entry name" value="PROTEIN, PUTATIVE-RELATED"/>
    <property type="match status" value="1"/>
</dbReference>